<evidence type="ECO:0000256" key="4">
    <source>
        <dbReference type="ARBA" id="ARBA00022777"/>
    </source>
</evidence>
<dbReference type="RefSeq" id="WP_283870984.1">
    <property type="nucleotide sequence ID" value="NZ_CP126101.1"/>
</dbReference>
<feature type="transmembrane region" description="Helical" evidence="6">
    <location>
        <begin position="117"/>
        <end position="135"/>
    </location>
</feature>
<reference evidence="8" key="1">
    <citation type="submission" date="2023-05" db="EMBL/GenBank/DDBJ databases">
        <title>Comparative genomics of Bacillaceae isolates and their secondary metabolite potential.</title>
        <authorList>
            <person name="Song L."/>
            <person name="Nielsen L.J."/>
            <person name="Mohite O."/>
            <person name="Xu X."/>
            <person name="Weber T."/>
            <person name="Kovacs A.T."/>
        </authorList>
    </citation>
    <scope>NUCLEOTIDE SEQUENCE</scope>
    <source>
        <strain evidence="8">LY1</strain>
    </source>
</reference>
<feature type="domain" description="Histidine kinase/HSP90-like ATPase" evidence="7">
    <location>
        <begin position="674"/>
        <end position="767"/>
    </location>
</feature>
<dbReference type="EC" id="2.7.13.3" evidence="2"/>
<keyword evidence="6" id="KW-1133">Transmembrane helix</keyword>
<feature type="transmembrane region" description="Helical" evidence="6">
    <location>
        <begin position="142"/>
        <end position="159"/>
    </location>
</feature>
<dbReference type="InterPro" id="IPR050482">
    <property type="entry name" value="Sensor_HK_TwoCompSys"/>
</dbReference>
<evidence type="ECO:0000256" key="5">
    <source>
        <dbReference type="ARBA" id="ARBA00023012"/>
    </source>
</evidence>
<dbReference type="SUPFAM" id="SSF55874">
    <property type="entry name" value="ATPase domain of HSP90 chaperone/DNA topoisomerase II/histidine kinase"/>
    <property type="match status" value="1"/>
</dbReference>
<evidence type="ECO:0000313" key="9">
    <source>
        <dbReference type="Proteomes" id="UP001178322"/>
    </source>
</evidence>
<dbReference type="SUPFAM" id="SSF50156">
    <property type="entry name" value="PDZ domain-like"/>
    <property type="match status" value="1"/>
</dbReference>
<dbReference type="Pfam" id="PF07730">
    <property type="entry name" value="HisKA_3"/>
    <property type="match status" value="1"/>
</dbReference>
<dbReference type="GO" id="GO:0000155">
    <property type="term" value="F:phosphorelay sensor kinase activity"/>
    <property type="evidence" value="ECO:0007669"/>
    <property type="project" value="InterPro"/>
</dbReference>
<evidence type="ECO:0000256" key="2">
    <source>
        <dbReference type="ARBA" id="ARBA00012438"/>
    </source>
</evidence>
<feature type="transmembrane region" description="Helical" evidence="6">
    <location>
        <begin position="171"/>
        <end position="191"/>
    </location>
</feature>
<dbReference type="SMART" id="SM00387">
    <property type="entry name" value="HATPase_c"/>
    <property type="match status" value="1"/>
</dbReference>
<dbReference type="GO" id="GO:0016020">
    <property type="term" value="C:membrane"/>
    <property type="evidence" value="ECO:0007669"/>
    <property type="project" value="InterPro"/>
</dbReference>
<dbReference type="AlphaFoldDB" id="A0AAX3WY65"/>
<dbReference type="InterPro" id="IPR036890">
    <property type="entry name" value="HATPase_C_sf"/>
</dbReference>
<keyword evidence="3" id="KW-0808">Transferase</keyword>
<dbReference type="PANTHER" id="PTHR24421">
    <property type="entry name" value="NITRATE/NITRITE SENSOR PROTEIN NARX-RELATED"/>
    <property type="match status" value="1"/>
</dbReference>
<dbReference type="Gene3D" id="3.30.565.10">
    <property type="entry name" value="Histidine kinase-like ATPase, C-terminal domain"/>
    <property type="match status" value="1"/>
</dbReference>
<sequence>MSNKRKILFLQLLFLIAHFFLIFVMSTPYIGIDVQYNKNGKIIISNIYENDGWARYTNLAIGDAILEIDDIDVTMFNKHFKHNNCFVHGSKIKIIRNQEIHYIQAPPDSLKDTFQEIIIPSLFSLTVFILTLFIYQQNNKVAFYLTGFLLSMSLSFFASTESGRGDIVSSFLIGIFFPLCSLFLIQFFHILLFEKGIIKNKWLTFFKINRFLYFIIIILKLSTLFSDYNFSAINTILILSYFCLNICFSILLLIYFYLTTKSTYHEVFLKWLILIHVCAFIPFIFFHAVPFIFRLPYIQDDLATFTLFIIPIGYTYIVLTNRLIDINFILKQIPYYTFLTFIPTVILMIFVISERFYIDNIVLYSFILFFVILTINIVTLFLKEKLDFLLKDSFLYQQSFFSNNLNEFSQELASVMKEDDLEDLLLHQIKETLDPKVLLLIRINYQTNEYQCFDFMQNNEESILADSIKLKLRNNHSDILIDHPNYLGIQLYEHHHIGTYIWISKKRNNTTFNLHEKMWLINIVKYVRLVYENLNIVKNIIATIENRDTTNHQSSNTLTRFLLQLSEQERKRLASDLHDSALQDQTIWYQKLDQLIQNSNTLQKGDLETLNKIKNGLLDVIKQIRDTCSELRPNFLLNTNFTASLEDLCKKKQAKASFSLRYEFQLSNYANNHNLTVSIYRVLQELLTNAEKHSNATLVSIEMWEDNHFIFLDYKDNGVGMDKISEQYNEDHIGLIGIKERIHILDGEIEFITELTQGLQILITIPR</sequence>
<dbReference type="InterPro" id="IPR036034">
    <property type="entry name" value="PDZ_sf"/>
</dbReference>
<feature type="transmembrane region" description="Helical" evidence="6">
    <location>
        <begin position="271"/>
        <end position="293"/>
    </location>
</feature>
<dbReference type="GO" id="GO:0046983">
    <property type="term" value="F:protein dimerization activity"/>
    <property type="evidence" value="ECO:0007669"/>
    <property type="project" value="InterPro"/>
</dbReference>
<name>A0AAX3WY65_9BACI</name>
<evidence type="ECO:0000256" key="6">
    <source>
        <dbReference type="SAM" id="Phobius"/>
    </source>
</evidence>
<comment type="catalytic activity">
    <reaction evidence="1">
        <text>ATP + protein L-histidine = ADP + protein N-phospho-L-histidine.</text>
        <dbReference type="EC" id="2.7.13.3"/>
    </reaction>
</comment>
<accession>A0AAX3WY65</accession>
<organism evidence="8 9">
    <name type="scientific">Lysinibacillus pakistanensis</name>
    <dbReference type="NCBI Taxonomy" id="759811"/>
    <lineage>
        <taxon>Bacteria</taxon>
        <taxon>Bacillati</taxon>
        <taxon>Bacillota</taxon>
        <taxon>Bacilli</taxon>
        <taxon>Bacillales</taxon>
        <taxon>Bacillaceae</taxon>
        <taxon>Lysinibacillus</taxon>
    </lineage>
</organism>
<feature type="transmembrane region" description="Helical" evidence="6">
    <location>
        <begin position="336"/>
        <end position="357"/>
    </location>
</feature>
<dbReference type="PANTHER" id="PTHR24421:SF60">
    <property type="entry name" value="SENSOR HISTIDINE KINASE COMP"/>
    <property type="match status" value="1"/>
</dbReference>
<feature type="transmembrane region" description="Helical" evidence="6">
    <location>
        <begin position="363"/>
        <end position="382"/>
    </location>
</feature>
<keyword evidence="4 8" id="KW-0418">Kinase</keyword>
<feature type="transmembrane region" description="Helical" evidence="6">
    <location>
        <begin position="236"/>
        <end position="259"/>
    </location>
</feature>
<dbReference type="InterPro" id="IPR011712">
    <property type="entry name" value="Sig_transdc_His_kin_sub3_dim/P"/>
</dbReference>
<evidence type="ECO:0000256" key="3">
    <source>
        <dbReference type="ARBA" id="ARBA00022679"/>
    </source>
</evidence>
<evidence type="ECO:0000256" key="1">
    <source>
        <dbReference type="ARBA" id="ARBA00000085"/>
    </source>
</evidence>
<keyword evidence="6" id="KW-0812">Transmembrane</keyword>
<feature type="transmembrane region" description="Helical" evidence="6">
    <location>
        <begin position="7"/>
        <end position="30"/>
    </location>
</feature>
<gene>
    <name evidence="8" type="ORF">QNH24_04785</name>
</gene>
<protein>
    <recommendedName>
        <fullName evidence="2">histidine kinase</fullName>
        <ecNumber evidence="2">2.7.13.3</ecNumber>
    </recommendedName>
</protein>
<feature type="transmembrane region" description="Helical" evidence="6">
    <location>
        <begin position="305"/>
        <end position="324"/>
    </location>
</feature>
<dbReference type="Proteomes" id="UP001178322">
    <property type="component" value="Chromosome"/>
</dbReference>
<keyword evidence="5" id="KW-0902">Two-component regulatory system</keyword>
<evidence type="ECO:0000313" key="8">
    <source>
        <dbReference type="EMBL" id="WHY52554.1"/>
    </source>
</evidence>
<dbReference type="Pfam" id="PF02518">
    <property type="entry name" value="HATPase_c"/>
    <property type="match status" value="1"/>
</dbReference>
<dbReference type="EMBL" id="CP126101">
    <property type="protein sequence ID" value="WHY52554.1"/>
    <property type="molecule type" value="Genomic_DNA"/>
</dbReference>
<proteinExistence type="predicted"/>
<dbReference type="InterPro" id="IPR003594">
    <property type="entry name" value="HATPase_dom"/>
</dbReference>
<keyword evidence="6" id="KW-0472">Membrane</keyword>
<dbReference type="CDD" id="cd16917">
    <property type="entry name" value="HATPase_UhpB-NarQ-NarX-like"/>
    <property type="match status" value="1"/>
</dbReference>
<evidence type="ECO:0000259" key="7">
    <source>
        <dbReference type="SMART" id="SM00387"/>
    </source>
</evidence>